<evidence type="ECO:0000256" key="6">
    <source>
        <dbReference type="RuleBase" id="RU280814"/>
    </source>
</evidence>
<keyword evidence="3 6" id="KW-0812">Transmembrane</keyword>
<evidence type="ECO:0000259" key="7">
    <source>
        <dbReference type="Pfam" id="PF04547"/>
    </source>
</evidence>
<dbReference type="PANTHER" id="PTHR12308:SF83">
    <property type="entry name" value="ANOCTAMIN"/>
    <property type="match status" value="1"/>
</dbReference>
<dbReference type="EMBL" id="OC917373">
    <property type="protein sequence ID" value="CAD7646867.1"/>
    <property type="molecule type" value="Genomic_DNA"/>
</dbReference>
<evidence type="ECO:0000256" key="2">
    <source>
        <dbReference type="ARBA" id="ARBA00009671"/>
    </source>
</evidence>
<feature type="domain" description="Anoctamin transmembrane" evidence="7">
    <location>
        <begin position="1"/>
        <end position="183"/>
    </location>
</feature>
<gene>
    <name evidence="8" type="ORF">ONB1V03_LOCUS5951</name>
</gene>
<evidence type="ECO:0000256" key="4">
    <source>
        <dbReference type="ARBA" id="ARBA00022989"/>
    </source>
</evidence>
<accession>A0A7R9LS42</accession>
<dbReference type="Proteomes" id="UP000728032">
    <property type="component" value="Unassembled WGS sequence"/>
</dbReference>
<dbReference type="OrthoDB" id="6431562at2759"/>
<evidence type="ECO:0000313" key="9">
    <source>
        <dbReference type="Proteomes" id="UP000728032"/>
    </source>
</evidence>
<feature type="transmembrane region" description="Helical" evidence="6">
    <location>
        <begin position="119"/>
        <end position="146"/>
    </location>
</feature>
<protein>
    <recommendedName>
        <fullName evidence="6">Anoctamin</fullName>
    </recommendedName>
</protein>
<organism evidence="8">
    <name type="scientific">Oppiella nova</name>
    <dbReference type="NCBI Taxonomy" id="334625"/>
    <lineage>
        <taxon>Eukaryota</taxon>
        <taxon>Metazoa</taxon>
        <taxon>Ecdysozoa</taxon>
        <taxon>Arthropoda</taxon>
        <taxon>Chelicerata</taxon>
        <taxon>Arachnida</taxon>
        <taxon>Acari</taxon>
        <taxon>Acariformes</taxon>
        <taxon>Sarcoptiformes</taxon>
        <taxon>Oribatida</taxon>
        <taxon>Brachypylina</taxon>
        <taxon>Oppioidea</taxon>
        <taxon>Oppiidae</taxon>
        <taxon>Oppiella</taxon>
    </lineage>
</organism>
<evidence type="ECO:0000313" key="8">
    <source>
        <dbReference type="EMBL" id="CAD7646867.1"/>
    </source>
</evidence>
<dbReference type="GO" id="GO:0005886">
    <property type="term" value="C:plasma membrane"/>
    <property type="evidence" value="ECO:0007669"/>
    <property type="project" value="TreeGrafter"/>
</dbReference>
<dbReference type="EMBL" id="CAJPVJ010002548">
    <property type="protein sequence ID" value="CAG2166429.1"/>
    <property type="molecule type" value="Genomic_DNA"/>
</dbReference>
<dbReference type="Pfam" id="PF04547">
    <property type="entry name" value="Anoctamin"/>
    <property type="match status" value="1"/>
</dbReference>
<evidence type="ECO:0000256" key="3">
    <source>
        <dbReference type="ARBA" id="ARBA00022692"/>
    </source>
</evidence>
<dbReference type="InterPro" id="IPR049452">
    <property type="entry name" value="Anoctamin_TM"/>
</dbReference>
<comment type="caution">
    <text evidence="6">Lacks conserved residue(s) required for the propagation of feature annotation.</text>
</comment>
<keyword evidence="4 6" id="KW-1133">Transmembrane helix</keyword>
<comment type="subcellular location">
    <subcellularLocation>
        <location evidence="1 6">Membrane</location>
        <topology evidence="1 6">Multi-pass membrane protein</topology>
    </subcellularLocation>
</comment>
<name>A0A7R9LS42_9ACAR</name>
<evidence type="ECO:0000256" key="5">
    <source>
        <dbReference type="ARBA" id="ARBA00023136"/>
    </source>
</evidence>
<dbReference type="GO" id="GO:0005254">
    <property type="term" value="F:chloride channel activity"/>
    <property type="evidence" value="ECO:0007669"/>
    <property type="project" value="TreeGrafter"/>
</dbReference>
<evidence type="ECO:0000256" key="1">
    <source>
        <dbReference type="ARBA" id="ARBA00004141"/>
    </source>
</evidence>
<comment type="similarity">
    <text evidence="2 6">Belongs to the anoctamin family.</text>
</comment>
<keyword evidence="9" id="KW-1185">Reference proteome</keyword>
<dbReference type="AlphaFoldDB" id="A0A7R9LS42"/>
<dbReference type="PANTHER" id="PTHR12308">
    <property type="entry name" value="ANOCTAMIN"/>
    <property type="match status" value="1"/>
</dbReference>
<sequence>MFLFQFVNYYSSIFYIAFAKGRFVTRTGDVSKYFVEECPMGGCFVDLAIQLAIIMVGKQAFGAVMEIATPVFTRFYNKWKYTQSLDDKCEGPLNLPQWEDDFLLSSWSPTSLFYEYLELVLQFGFVTLFVAAFPLAPLFALINNFFEIRFDAKKIITSFKRPVAQRVKSIGIWYRILDAMGKLFVQKPTIRRIIIYGNWEICDNYLALSANTVNSGYNVDNMCTLNMTTLGSGYRTGYWQQLVTCMAVLFGVLYHGQGYDYSNVDNIKGALNMILQLNTLLGEEALLCREHHNRSYALFPYILATIITQYKICHIYKLILY</sequence>
<dbReference type="InterPro" id="IPR007632">
    <property type="entry name" value="Anoctamin"/>
</dbReference>
<keyword evidence="5 6" id="KW-0472">Membrane</keyword>
<reference evidence="8" key="1">
    <citation type="submission" date="2020-11" db="EMBL/GenBank/DDBJ databases">
        <authorList>
            <person name="Tran Van P."/>
        </authorList>
    </citation>
    <scope>NUCLEOTIDE SEQUENCE</scope>
</reference>
<proteinExistence type="inferred from homology"/>